<dbReference type="RefSeq" id="WP_304512563.1">
    <property type="nucleotide sequence ID" value="NZ_JAOSIK010000013.1"/>
</dbReference>
<feature type="transmembrane region" description="Helical" evidence="1">
    <location>
        <begin position="7"/>
        <end position="25"/>
    </location>
</feature>
<evidence type="ECO:0008006" key="4">
    <source>
        <dbReference type="Google" id="ProtNLM"/>
    </source>
</evidence>
<evidence type="ECO:0000256" key="1">
    <source>
        <dbReference type="SAM" id="Phobius"/>
    </source>
</evidence>
<name>A0ABU8ZSS1_9MOLU</name>
<dbReference type="EMBL" id="JAOSIK010000013">
    <property type="protein sequence ID" value="MEK0311972.1"/>
    <property type="molecule type" value="Genomic_DNA"/>
</dbReference>
<evidence type="ECO:0000313" key="3">
    <source>
        <dbReference type="Proteomes" id="UP001382955"/>
    </source>
</evidence>
<comment type="caution">
    <text evidence="2">The sequence shown here is derived from an EMBL/GenBank/DDBJ whole genome shotgun (WGS) entry which is preliminary data.</text>
</comment>
<gene>
    <name evidence="2" type="ORF">OC725_01665</name>
</gene>
<keyword evidence="1" id="KW-0472">Membrane</keyword>
<keyword evidence="1" id="KW-0812">Transmembrane</keyword>
<sequence>MLKQIQLKLIIFFLLNLLIVNFYGLCINKQGNLSHSKLSNVKAAFFGIDWSFFSQAKAKKTKYQEVITEQSIQAKISEYGKHIENLINISNKDVYNPDTSDLLMIRIKFQSIQENMKEFENKKAKCILTKDGYVTNLNIINVDLNNLQARIAKIQFKENSNNPENSNNQRKVFVINSRNK</sequence>
<proteinExistence type="predicted"/>
<accession>A0ABU8ZSS1</accession>
<reference evidence="2 3" key="1">
    <citation type="journal article" date="2023" name="Int. J. Syst. Evol. Microbiol.">
        <title>The observation of taxonomic boundaries for the 16SrII and 16SrXXV phytoplasmas using genome-based delimitation.</title>
        <authorList>
            <person name="Rodrigues Jardim B."/>
            <person name="Tran-Nguyen L.T.T."/>
            <person name="Gambley C."/>
            <person name="Al-Sadi A.M."/>
            <person name="Al-Subhi A.M."/>
            <person name="Foissac X."/>
            <person name="Salar P."/>
            <person name="Cai H."/>
            <person name="Yang J.Y."/>
            <person name="Davis R."/>
            <person name="Jones L."/>
            <person name="Rodoni B."/>
            <person name="Constable F.E."/>
        </authorList>
    </citation>
    <scope>NUCLEOTIDE SEQUENCE [LARGE SCALE GENOMIC DNA]</scope>
    <source>
        <strain evidence="2">BAWM-322</strain>
    </source>
</reference>
<evidence type="ECO:0000313" key="2">
    <source>
        <dbReference type="EMBL" id="MEK0311972.1"/>
    </source>
</evidence>
<dbReference type="Proteomes" id="UP001382955">
    <property type="component" value="Unassembled WGS sequence"/>
</dbReference>
<protein>
    <recommendedName>
        <fullName evidence="4">Sequence-variable mosaic (SVM) signal sequence domain-containing protein</fullName>
    </recommendedName>
</protein>
<organism evidence="2 3">
    <name type="scientific">Candidatus Phytoplasma fabacearum</name>
    <dbReference type="NCBI Taxonomy" id="2982628"/>
    <lineage>
        <taxon>Bacteria</taxon>
        <taxon>Bacillati</taxon>
        <taxon>Mycoplasmatota</taxon>
        <taxon>Mollicutes</taxon>
        <taxon>Acholeplasmatales</taxon>
        <taxon>Acholeplasmataceae</taxon>
        <taxon>Candidatus Phytoplasma</taxon>
        <taxon>16SrII (Peanut WB group)</taxon>
    </lineage>
</organism>
<keyword evidence="1" id="KW-1133">Transmembrane helix</keyword>
<keyword evidence="3" id="KW-1185">Reference proteome</keyword>